<name>A0AAV4LAE2_9BACL</name>
<evidence type="ECO:0000313" key="9">
    <source>
        <dbReference type="EMBL" id="GIM44766.1"/>
    </source>
</evidence>
<keyword evidence="3" id="KW-0812">Transmembrane</keyword>
<dbReference type="SUPFAM" id="SSF90123">
    <property type="entry name" value="ABC transporter transmembrane region"/>
    <property type="match status" value="1"/>
</dbReference>
<keyword evidence="4" id="KW-0547">Nucleotide-binding</keyword>
<dbReference type="InterPro" id="IPR039421">
    <property type="entry name" value="Type_1_exporter"/>
</dbReference>
<dbReference type="InterPro" id="IPR003593">
    <property type="entry name" value="AAA+_ATPase"/>
</dbReference>
<evidence type="ECO:0000256" key="1">
    <source>
        <dbReference type="ARBA" id="ARBA00004651"/>
    </source>
</evidence>
<evidence type="ECO:0000256" key="7">
    <source>
        <dbReference type="ARBA" id="ARBA00023136"/>
    </source>
</evidence>
<comment type="subcellular location">
    <subcellularLocation>
        <location evidence="1">Cell membrane</location>
        <topology evidence="1">Multi-pass membrane protein</topology>
    </subcellularLocation>
</comment>
<comment type="caution">
    <text evidence="9">The sequence shown here is derived from an EMBL/GenBank/DDBJ whole genome shotgun (WGS) entry which is preliminary data.</text>
</comment>
<keyword evidence="5" id="KW-0067">ATP-binding</keyword>
<dbReference type="Gene3D" id="1.20.1560.10">
    <property type="entry name" value="ABC transporter type 1, transmembrane domain"/>
    <property type="match status" value="1"/>
</dbReference>
<dbReference type="GO" id="GO:0042626">
    <property type="term" value="F:ATPase-coupled transmembrane transporter activity"/>
    <property type="evidence" value="ECO:0007669"/>
    <property type="project" value="TreeGrafter"/>
</dbReference>
<gene>
    <name evidence="9" type="ORF">DNHGIG_03150</name>
</gene>
<keyword evidence="2" id="KW-0813">Transport</keyword>
<dbReference type="SMART" id="SM00382">
    <property type="entry name" value="AAA"/>
    <property type="match status" value="1"/>
</dbReference>
<dbReference type="Proteomes" id="UP001057291">
    <property type="component" value="Unassembled WGS sequence"/>
</dbReference>
<evidence type="ECO:0000256" key="3">
    <source>
        <dbReference type="ARBA" id="ARBA00022692"/>
    </source>
</evidence>
<keyword evidence="10" id="KW-1185">Reference proteome</keyword>
<dbReference type="GO" id="GO:0016887">
    <property type="term" value="F:ATP hydrolysis activity"/>
    <property type="evidence" value="ECO:0007669"/>
    <property type="project" value="InterPro"/>
</dbReference>
<evidence type="ECO:0000256" key="2">
    <source>
        <dbReference type="ARBA" id="ARBA00022448"/>
    </source>
</evidence>
<dbReference type="SUPFAM" id="SSF52540">
    <property type="entry name" value="P-loop containing nucleoside triphosphate hydrolases"/>
    <property type="match status" value="1"/>
</dbReference>
<proteinExistence type="predicted"/>
<reference evidence="9" key="1">
    <citation type="journal article" date="2023" name="Int. J. Syst. Evol. Microbiol.">
        <title>Collibacillus ludicampi gen. nov., sp. nov., a new soil bacterium of the family Alicyclobacillaceae.</title>
        <authorList>
            <person name="Jojima T."/>
            <person name="Ioku Y."/>
            <person name="Fukuta Y."/>
            <person name="Shirasaka N."/>
            <person name="Matsumura Y."/>
            <person name="Mori M."/>
        </authorList>
    </citation>
    <scope>NUCLEOTIDE SEQUENCE</scope>
    <source>
        <strain evidence="9">TP075</strain>
    </source>
</reference>
<dbReference type="PANTHER" id="PTHR24221">
    <property type="entry name" value="ATP-BINDING CASSETTE SUB-FAMILY B"/>
    <property type="match status" value="1"/>
</dbReference>
<evidence type="ECO:0000256" key="4">
    <source>
        <dbReference type="ARBA" id="ARBA00022741"/>
    </source>
</evidence>
<dbReference type="PANTHER" id="PTHR24221:SF654">
    <property type="entry name" value="ATP-BINDING CASSETTE SUB-FAMILY B MEMBER 6"/>
    <property type="match status" value="1"/>
</dbReference>
<keyword evidence="7" id="KW-0472">Membrane</keyword>
<evidence type="ECO:0000313" key="10">
    <source>
        <dbReference type="Proteomes" id="UP001057291"/>
    </source>
</evidence>
<dbReference type="EMBL" id="BOQE01000001">
    <property type="protein sequence ID" value="GIM44766.1"/>
    <property type="molecule type" value="Genomic_DNA"/>
</dbReference>
<accession>A0AAV4LAE2</accession>
<dbReference type="InterPro" id="IPR027417">
    <property type="entry name" value="P-loop_NTPase"/>
</dbReference>
<dbReference type="Pfam" id="PF00005">
    <property type="entry name" value="ABC_tran"/>
    <property type="match status" value="1"/>
</dbReference>
<organism evidence="9 10">
    <name type="scientific">Collibacillus ludicampi</name>
    <dbReference type="NCBI Taxonomy" id="2771369"/>
    <lineage>
        <taxon>Bacteria</taxon>
        <taxon>Bacillati</taxon>
        <taxon>Bacillota</taxon>
        <taxon>Bacilli</taxon>
        <taxon>Bacillales</taxon>
        <taxon>Alicyclobacillaceae</taxon>
        <taxon>Collibacillus</taxon>
    </lineage>
</organism>
<evidence type="ECO:0000256" key="5">
    <source>
        <dbReference type="ARBA" id="ARBA00022840"/>
    </source>
</evidence>
<sequence>MIQNHLSLGTVVAFTALLTRLYGPISALTNVQVNVLGSIALFERLFEYLDIPVDVEERPDAVHLSSVKGHIVFDHVCFHYQEEREILHDISLTIEPGQVVALVGPSGSGKTTLSGLIPRFYDVSKGRVLIDGHDVRDVSLRSLSDHIGLVTQETFLFHATIRENLLYGNPHASEEEMIAAAKAASIHELIMSLPEGYETVVGERGYKLSGGEKQRIAIARVILKNPKILILDEATSALDSHSESLVQAALDELMKERTSIVIAHRLSTILSADQIFVIADGRVVEQGTHHELLANNGLYAELYRKQFSK</sequence>
<dbReference type="PROSITE" id="PS50893">
    <property type="entry name" value="ABC_TRANSPORTER_2"/>
    <property type="match status" value="1"/>
</dbReference>
<dbReference type="InterPro" id="IPR017871">
    <property type="entry name" value="ABC_transporter-like_CS"/>
</dbReference>
<dbReference type="Gene3D" id="3.40.50.300">
    <property type="entry name" value="P-loop containing nucleotide triphosphate hydrolases"/>
    <property type="match status" value="1"/>
</dbReference>
<protein>
    <recommendedName>
        <fullName evidence="8">ABC transporter domain-containing protein</fullName>
    </recommendedName>
</protein>
<keyword evidence="6" id="KW-1133">Transmembrane helix</keyword>
<dbReference type="InterPro" id="IPR036640">
    <property type="entry name" value="ABC1_TM_sf"/>
</dbReference>
<dbReference type="PROSITE" id="PS00211">
    <property type="entry name" value="ABC_TRANSPORTER_1"/>
    <property type="match status" value="1"/>
</dbReference>
<dbReference type="GO" id="GO:0005524">
    <property type="term" value="F:ATP binding"/>
    <property type="evidence" value="ECO:0007669"/>
    <property type="project" value="UniProtKB-KW"/>
</dbReference>
<evidence type="ECO:0000259" key="8">
    <source>
        <dbReference type="PROSITE" id="PS50893"/>
    </source>
</evidence>
<dbReference type="InterPro" id="IPR003439">
    <property type="entry name" value="ABC_transporter-like_ATP-bd"/>
</dbReference>
<dbReference type="GO" id="GO:0005886">
    <property type="term" value="C:plasma membrane"/>
    <property type="evidence" value="ECO:0007669"/>
    <property type="project" value="UniProtKB-SubCell"/>
</dbReference>
<feature type="domain" description="ABC transporter" evidence="8">
    <location>
        <begin position="71"/>
        <end position="305"/>
    </location>
</feature>
<dbReference type="FunFam" id="3.40.50.300:FF:000287">
    <property type="entry name" value="Multidrug ABC transporter ATP-binding protein"/>
    <property type="match status" value="1"/>
</dbReference>
<evidence type="ECO:0000256" key="6">
    <source>
        <dbReference type="ARBA" id="ARBA00022989"/>
    </source>
</evidence>
<dbReference type="AlphaFoldDB" id="A0AAV4LAE2"/>